<dbReference type="CDD" id="cd07302">
    <property type="entry name" value="CHD"/>
    <property type="match status" value="1"/>
</dbReference>
<dbReference type="GO" id="GO:0005524">
    <property type="term" value="F:ATP binding"/>
    <property type="evidence" value="ECO:0007669"/>
    <property type="project" value="UniProtKB-KW"/>
</dbReference>
<dbReference type="Gene3D" id="3.30.70.1230">
    <property type="entry name" value="Nucleotide cyclase"/>
    <property type="match status" value="1"/>
</dbReference>
<keyword evidence="5" id="KW-1185">Reference proteome</keyword>
<dbReference type="Pfam" id="PF13191">
    <property type="entry name" value="AAA_16"/>
    <property type="match status" value="1"/>
</dbReference>
<keyword evidence="1" id="KW-0547">Nucleotide-binding</keyword>
<dbReference type="SUPFAM" id="SSF52540">
    <property type="entry name" value="P-loop containing nucleoside triphosphate hydrolases"/>
    <property type="match status" value="1"/>
</dbReference>
<proteinExistence type="predicted"/>
<evidence type="ECO:0000256" key="2">
    <source>
        <dbReference type="ARBA" id="ARBA00022840"/>
    </source>
</evidence>
<comment type="caution">
    <text evidence="4">The sequence shown here is derived from an EMBL/GenBank/DDBJ whole genome shotgun (WGS) entry which is preliminary data.</text>
</comment>
<dbReference type="InterPro" id="IPR029787">
    <property type="entry name" value="Nucleotide_cyclase"/>
</dbReference>
<reference evidence="5" key="1">
    <citation type="journal article" date="2019" name="Int. J. Syst. Evol. Microbiol.">
        <title>The Global Catalogue of Microorganisms (GCM) 10K type strain sequencing project: providing services to taxonomists for standard genome sequencing and annotation.</title>
        <authorList>
            <consortium name="The Broad Institute Genomics Platform"/>
            <consortium name="The Broad Institute Genome Sequencing Center for Infectious Disease"/>
            <person name="Wu L."/>
            <person name="Ma J."/>
        </authorList>
    </citation>
    <scope>NUCLEOTIDE SEQUENCE [LARGE SCALE GENOMIC DNA]</scope>
    <source>
        <strain evidence="5">CGMCC 4.7289</strain>
    </source>
</reference>
<evidence type="ECO:0000259" key="3">
    <source>
        <dbReference type="PROSITE" id="PS50125"/>
    </source>
</evidence>
<dbReference type="PANTHER" id="PTHR16305">
    <property type="entry name" value="TESTICULAR SOLUBLE ADENYLYL CYCLASE"/>
    <property type="match status" value="1"/>
</dbReference>
<dbReference type="InterPro" id="IPR027417">
    <property type="entry name" value="P-loop_NTPase"/>
</dbReference>
<gene>
    <name evidence="4" type="ORF">ACFOZ4_27140</name>
</gene>
<dbReference type="PROSITE" id="PS50125">
    <property type="entry name" value="GUANYLATE_CYCLASE_2"/>
    <property type="match status" value="1"/>
</dbReference>
<dbReference type="InterPro" id="IPR041664">
    <property type="entry name" value="AAA_16"/>
</dbReference>
<dbReference type="Pfam" id="PF00211">
    <property type="entry name" value="Guanylate_cyc"/>
    <property type="match status" value="1"/>
</dbReference>
<dbReference type="Pfam" id="PF12773">
    <property type="entry name" value="DZR"/>
    <property type="match status" value="1"/>
</dbReference>
<name>A0ABV8LTC7_9ACTN</name>
<dbReference type="SUPFAM" id="SSF55073">
    <property type="entry name" value="Nucleotide cyclase"/>
    <property type="match status" value="1"/>
</dbReference>
<evidence type="ECO:0000313" key="4">
    <source>
        <dbReference type="EMBL" id="MFC4134302.1"/>
    </source>
</evidence>
<protein>
    <submittedName>
        <fullName evidence="4">ATP-binding protein</fullName>
    </submittedName>
</protein>
<dbReference type="Proteomes" id="UP001595816">
    <property type="component" value="Unassembled WGS sequence"/>
</dbReference>
<organism evidence="4 5">
    <name type="scientific">Hamadaea flava</name>
    <dbReference type="NCBI Taxonomy" id="1742688"/>
    <lineage>
        <taxon>Bacteria</taxon>
        <taxon>Bacillati</taxon>
        <taxon>Actinomycetota</taxon>
        <taxon>Actinomycetes</taxon>
        <taxon>Micromonosporales</taxon>
        <taxon>Micromonosporaceae</taxon>
        <taxon>Hamadaea</taxon>
    </lineage>
</organism>
<dbReference type="SMART" id="SM00044">
    <property type="entry name" value="CYCc"/>
    <property type="match status" value="1"/>
</dbReference>
<dbReference type="PANTHER" id="PTHR16305:SF28">
    <property type="entry name" value="GUANYLATE CYCLASE DOMAIN-CONTAINING PROTEIN"/>
    <property type="match status" value="1"/>
</dbReference>
<dbReference type="InterPro" id="IPR025874">
    <property type="entry name" value="DZR"/>
</dbReference>
<sequence>MEKTISVTCPTCSRAAGPEDKFCGGCGASLAVFCLQCGRQAAPLAAFCTGCGARLGVSLPAAPREDRRMVTVLFVDMVDFTPFAEQLDPEQVRGTQHEYFSVVRRVVRQHGGVLEKYIGDAVMAIFGAPVATENDALRAVRAGLEVQRALTQQAGPVADLSFRVGVATGQALVDVTAARDGGQAIVAGDVVNTAARLQAACPPTGVLVDELTYDATQNEIEYAAQPPAILKGKRSPSHIWLATGAGRLRVGERDESTPMVDRDHERGMLTTALHRMIADRAPQLVTIFGVAGIGKSRLLRELSRYAARLPGQDIRWLVGHCPPFGENVTYAALAEIVKAELGVLDTDDDATARERLSAALLRLGGEGEADRLADAMGPLLGLAGSRLPQSETESAWRRFLQVLAASGPTVLVFEDMHWADEAMLRFVEMLCGAGKGLPLMVIATARPELRERHPSWTSAITGAASISLGPMRDMDISTMYAQMFGHAAFPSASLDPLVELAGGNPLYAHEYVRMLVDRGELRPVGPTWMLESDTATRMPQTVQAVIANRLDLLEPTDRVVLQAAAVVGTQFWPGAIAAASGLPTEPVIRALHRLEQRDLVVEAASSTMADEPEYAFRHVLVRDVCYQRLPRSERVQCHQRTADWLERTTDGRLHDVAEVLANHRWAAHEITRTLGQDPAPFARPAREALQLAARRAYNLHALETAQTLLARALGMKLDPDAGLELLAAEIDFYRDGDAFLNDGGVARLILLTEQLAAAGDVAGAARGCTLLGQAAWSRADRAETLHWLGRAVGYFEGLPDSPQMMEALLELARARMLDFEFEPAIAAARGAADTARSLHLAEAEASARITIEVARYMAGEPDALDELHKTTEDCRRAQLSSWRRAASNLAWVYLEEGDVSANLRLLSEVRASVRGGGHALSPSYNEQAQNAYMAGDWTDAIGATAVVMRRPTEEWDLHAIAIGAWMRVLRGEPVEIDGEDPIETVLIGARRSGFHRVLRSALAHAALCRVLQNRTEEAQALLDELEQDWSQTEMMTFCEWSAGAAHAAALLGPAGARQARAMFERSTRRTPWIEAALSTMAGALAEDPAEAGGHYLAAAEIYAKIGTPSDEVLALSAALRVLPVTDARHDGVERQVRAFAERNGAPRLLP</sequence>
<dbReference type="EMBL" id="JBHSAY010000015">
    <property type="protein sequence ID" value="MFC4134302.1"/>
    <property type="molecule type" value="Genomic_DNA"/>
</dbReference>
<accession>A0ABV8LTC7</accession>
<evidence type="ECO:0000313" key="5">
    <source>
        <dbReference type="Proteomes" id="UP001595816"/>
    </source>
</evidence>
<dbReference type="InterPro" id="IPR001054">
    <property type="entry name" value="A/G_cyclase"/>
</dbReference>
<dbReference type="RefSeq" id="WP_253761529.1">
    <property type="nucleotide sequence ID" value="NZ_JAMZDZ010000001.1"/>
</dbReference>
<keyword evidence="2 4" id="KW-0067">ATP-binding</keyword>
<feature type="domain" description="Guanylate cyclase" evidence="3">
    <location>
        <begin position="71"/>
        <end position="198"/>
    </location>
</feature>
<evidence type="ECO:0000256" key="1">
    <source>
        <dbReference type="ARBA" id="ARBA00022741"/>
    </source>
</evidence>